<dbReference type="KEGG" id="nao:Y958_15110"/>
<accession>A0A248JUK8</accession>
<evidence type="ECO:0000313" key="1">
    <source>
        <dbReference type="EMBL" id="ASG22289.1"/>
    </source>
</evidence>
<name>A0A248JUK8_9PROT</name>
<dbReference type="EMBL" id="CP022111">
    <property type="protein sequence ID" value="ASG22289.1"/>
    <property type="molecule type" value="Genomic_DNA"/>
</dbReference>
<sequence length="75" mass="7934">MAAAAAAYAPVIIVRQLSLIATVINHARAACGSDGAAGRTGHGDRRAHSFSVWSEQPIFAAIDFNAIHRDGWSFL</sequence>
<dbReference type="Proteomes" id="UP000197153">
    <property type="component" value="Chromosome 2"/>
</dbReference>
<protein>
    <submittedName>
        <fullName evidence="1">Uncharacterized protein</fullName>
    </submittedName>
</protein>
<gene>
    <name evidence="1" type="ORF">Y958_15110</name>
</gene>
<proteinExistence type="predicted"/>
<evidence type="ECO:0000313" key="2">
    <source>
        <dbReference type="Proteomes" id="UP000197153"/>
    </source>
</evidence>
<keyword evidence="2" id="KW-1185">Reference proteome</keyword>
<reference evidence="1 2" key="1">
    <citation type="submission" date="2017-06" db="EMBL/GenBank/DDBJ databases">
        <title>Complete genome sequence of Nitrospirillum amazonense strain CBAmC, an endophytic nitrogen-fixing and plant growth-promoting bacterium, isolated from sugarcane.</title>
        <authorList>
            <person name="Schwab S."/>
            <person name="dos Santos Teixeira K.R."/>
            <person name="Simoes Araujo J.L."/>
            <person name="Soares Vidal M."/>
            <person name="Borges de Freitas H.R."/>
            <person name="Rivello Crivelaro A.L."/>
            <person name="Bueno de Camargo Nunes A."/>
            <person name="dos Santos C.M."/>
            <person name="Palmeira da Silva Rosa D."/>
            <person name="da Silva Padilha D."/>
            <person name="da Silva E."/>
            <person name="Araujo Terra L."/>
            <person name="Soares Mendes V."/>
            <person name="Farinelli L."/>
            <person name="Magalhaes Cruz L."/>
            <person name="Baldani J.I."/>
        </authorList>
    </citation>
    <scope>NUCLEOTIDE SEQUENCE [LARGE SCALE GENOMIC DNA]</scope>
    <source>
        <strain evidence="1 2">CBAmC</strain>
    </source>
</reference>
<organism evidence="1 2">
    <name type="scientific">Nitrospirillum viridazoti CBAmc</name>
    <dbReference type="NCBI Taxonomy" id="1441467"/>
    <lineage>
        <taxon>Bacteria</taxon>
        <taxon>Pseudomonadati</taxon>
        <taxon>Pseudomonadota</taxon>
        <taxon>Alphaproteobacteria</taxon>
        <taxon>Rhodospirillales</taxon>
        <taxon>Azospirillaceae</taxon>
        <taxon>Nitrospirillum</taxon>
        <taxon>Nitrospirillum viridazoti</taxon>
    </lineage>
</organism>
<dbReference type="AlphaFoldDB" id="A0A248JUK8"/>